<feature type="transmembrane region" description="Helical" evidence="7">
    <location>
        <begin position="258"/>
        <end position="278"/>
    </location>
</feature>
<keyword evidence="6 7" id="KW-0472">Membrane</keyword>
<keyword evidence="3" id="KW-1003">Cell membrane</keyword>
<dbReference type="PANTHER" id="PTHR30106:SF2">
    <property type="entry name" value="UPF0324 INNER MEMBRANE PROTEIN YEIH"/>
    <property type="match status" value="1"/>
</dbReference>
<feature type="transmembrane region" description="Helical" evidence="7">
    <location>
        <begin position="75"/>
        <end position="94"/>
    </location>
</feature>
<organism evidence="8 9">
    <name type="scientific">Corynebacterium renale</name>
    <dbReference type="NCBI Taxonomy" id="1724"/>
    <lineage>
        <taxon>Bacteria</taxon>
        <taxon>Bacillati</taxon>
        <taxon>Actinomycetota</taxon>
        <taxon>Actinomycetes</taxon>
        <taxon>Mycobacteriales</taxon>
        <taxon>Corynebacteriaceae</taxon>
        <taxon>Corynebacterium</taxon>
    </lineage>
</organism>
<evidence type="ECO:0000256" key="3">
    <source>
        <dbReference type="ARBA" id="ARBA00022475"/>
    </source>
</evidence>
<dbReference type="OrthoDB" id="9766798at2"/>
<evidence type="ECO:0000256" key="1">
    <source>
        <dbReference type="ARBA" id="ARBA00004651"/>
    </source>
</evidence>
<gene>
    <name evidence="8" type="ORF">ATK06_2133</name>
</gene>
<keyword evidence="9" id="KW-1185">Reference proteome</keyword>
<comment type="subcellular location">
    <subcellularLocation>
        <location evidence="1">Cell membrane</location>
        <topology evidence="1">Multi-pass membrane protein</topology>
    </subcellularLocation>
</comment>
<evidence type="ECO:0000313" key="9">
    <source>
        <dbReference type="Proteomes" id="UP000221653"/>
    </source>
</evidence>
<feature type="transmembrane region" description="Helical" evidence="7">
    <location>
        <begin position="100"/>
        <end position="123"/>
    </location>
</feature>
<evidence type="ECO:0000256" key="4">
    <source>
        <dbReference type="ARBA" id="ARBA00022692"/>
    </source>
</evidence>
<keyword evidence="5 7" id="KW-1133">Transmembrane helix</keyword>
<dbReference type="PANTHER" id="PTHR30106">
    <property type="entry name" value="INNER MEMBRANE PROTEIN YEIH-RELATED"/>
    <property type="match status" value="1"/>
</dbReference>
<feature type="transmembrane region" description="Helical" evidence="7">
    <location>
        <begin position="21"/>
        <end position="40"/>
    </location>
</feature>
<sequence>MPRSSSAATSSTTSSSTHHHSVWPGLIVCAVIGLVCIGLSKLVPNLSAMLVAIILGVVARNTINIPVAFDKGIGVAAKSVLRWGVVLLGLQVSLGEILGLGWGVLITVIACVAITFVSTIALGKALKVDHELTTLIAAGFSICGAAAVAGAQGVVRATQEKVAAAVALVVLFGTLMIPSGLLIINVFGLGDTGAGIFIGGSTHEVAQVVATGGIAGGGALLTTAITVKLARVACLAPVIMSLSATQKKGPAEDSRPPLLPLFVVGFIAMMLIATTGWVPESVMGVAHFLQQFLLATAMFALGLGVHFKSLIKLGGRPVILGALSTVIICAVALIGVALVA</sequence>
<protein>
    <submittedName>
        <fullName evidence="8">Putative integral membrane protein (TIGR00698 family)</fullName>
    </submittedName>
</protein>
<dbReference type="AlphaFoldDB" id="A0A2A9DRI7"/>
<dbReference type="Proteomes" id="UP000221653">
    <property type="component" value="Unassembled WGS sequence"/>
</dbReference>
<evidence type="ECO:0000256" key="5">
    <source>
        <dbReference type="ARBA" id="ARBA00022989"/>
    </source>
</evidence>
<name>A0A2A9DRI7_9CORY</name>
<dbReference type="InterPro" id="IPR018383">
    <property type="entry name" value="UPF0324_pro"/>
</dbReference>
<feature type="transmembrane region" description="Helical" evidence="7">
    <location>
        <begin position="284"/>
        <end position="306"/>
    </location>
</feature>
<evidence type="ECO:0000256" key="7">
    <source>
        <dbReference type="SAM" id="Phobius"/>
    </source>
</evidence>
<dbReference type="EMBL" id="PDJF01000001">
    <property type="protein sequence ID" value="PFG29001.1"/>
    <property type="molecule type" value="Genomic_DNA"/>
</dbReference>
<accession>A0A2A9DRI7</accession>
<keyword evidence="4 7" id="KW-0812">Transmembrane</keyword>
<evidence type="ECO:0000313" key="8">
    <source>
        <dbReference type="EMBL" id="PFG29001.1"/>
    </source>
</evidence>
<reference evidence="8 9" key="1">
    <citation type="submission" date="2017-10" db="EMBL/GenBank/DDBJ databases">
        <title>Sequencing the genomes of 1000 actinobacteria strains.</title>
        <authorList>
            <person name="Klenk H.-P."/>
        </authorList>
    </citation>
    <scope>NUCLEOTIDE SEQUENCE [LARGE SCALE GENOMIC DNA]</scope>
    <source>
        <strain evidence="8 9">DSM 20688</strain>
    </source>
</reference>
<evidence type="ECO:0000256" key="2">
    <source>
        <dbReference type="ARBA" id="ARBA00007977"/>
    </source>
</evidence>
<feature type="transmembrane region" description="Helical" evidence="7">
    <location>
        <begin position="318"/>
        <end position="339"/>
    </location>
</feature>
<dbReference type="STRING" id="1724.GCA_001044175_02004"/>
<comment type="similarity">
    <text evidence="2">Belongs to the UPF0324 family.</text>
</comment>
<proteinExistence type="inferred from homology"/>
<feature type="transmembrane region" description="Helical" evidence="7">
    <location>
        <begin position="46"/>
        <end position="63"/>
    </location>
</feature>
<dbReference type="GO" id="GO:0005886">
    <property type="term" value="C:plasma membrane"/>
    <property type="evidence" value="ECO:0007669"/>
    <property type="project" value="UniProtKB-SubCell"/>
</dbReference>
<dbReference type="Pfam" id="PF03601">
    <property type="entry name" value="Cons_hypoth698"/>
    <property type="match status" value="1"/>
</dbReference>
<feature type="transmembrane region" description="Helical" evidence="7">
    <location>
        <begin position="135"/>
        <end position="155"/>
    </location>
</feature>
<comment type="caution">
    <text evidence="8">The sequence shown here is derived from an EMBL/GenBank/DDBJ whole genome shotgun (WGS) entry which is preliminary data.</text>
</comment>
<evidence type="ECO:0000256" key="6">
    <source>
        <dbReference type="ARBA" id="ARBA00023136"/>
    </source>
</evidence>
<dbReference type="RefSeq" id="WP_048380452.1">
    <property type="nucleotide sequence ID" value="NZ_LDYE01000007.1"/>
</dbReference>
<feature type="transmembrane region" description="Helical" evidence="7">
    <location>
        <begin position="161"/>
        <end position="184"/>
    </location>
</feature>